<accession>A0A4Z0M4C8</accession>
<feature type="domain" description="YknX-like C-terminal permuted SH3-like" evidence="7">
    <location>
        <begin position="318"/>
        <end position="380"/>
    </location>
</feature>
<evidence type="ECO:0000259" key="5">
    <source>
        <dbReference type="Pfam" id="PF25917"/>
    </source>
</evidence>
<name>A0A4Z0M4C8_9GAMM</name>
<dbReference type="PANTHER" id="PTHR30158:SF10">
    <property type="entry name" value="CATION EFFLUX PUMP"/>
    <property type="match status" value="1"/>
</dbReference>
<dbReference type="Pfam" id="PF25917">
    <property type="entry name" value="BSH_RND"/>
    <property type="match status" value="1"/>
</dbReference>
<dbReference type="OrthoDB" id="9816569at2"/>
<dbReference type="InterPro" id="IPR058626">
    <property type="entry name" value="MdtA-like_b-barrel"/>
</dbReference>
<dbReference type="Proteomes" id="UP000298050">
    <property type="component" value="Unassembled WGS sequence"/>
</dbReference>
<evidence type="ECO:0000259" key="4">
    <source>
        <dbReference type="Pfam" id="PF25876"/>
    </source>
</evidence>
<evidence type="ECO:0000259" key="6">
    <source>
        <dbReference type="Pfam" id="PF25944"/>
    </source>
</evidence>
<dbReference type="GO" id="GO:0022857">
    <property type="term" value="F:transmembrane transporter activity"/>
    <property type="evidence" value="ECO:0007669"/>
    <property type="project" value="InterPro"/>
</dbReference>
<evidence type="ECO:0000256" key="3">
    <source>
        <dbReference type="SAM" id="Coils"/>
    </source>
</evidence>
<dbReference type="Gene3D" id="2.40.50.100">
    <property type="match status" value="1"/>
</dbReference>
<dbReference type="GO" id="GO:0005886">
    <property type="term" value="C:plasma membrane"/>
    <property type="evidence" value="ECO:0007669"/>
    <property type="project" value="UniProtKB-SubCell"/>
</dbReference>
<dbReference type="InterPro" id="IPR058637">
    <property type="entry name" value="YknX-like_C"/>
</dbReference>
<dbReference type="AlphaFoldDB" id="A0A4Z0M4C8"/>
<organism evidence="8 9">
    <name type="scientific">Mangrovimicrobium sediminis</name>
    <dbReference type="NCBI Taxonomy" id="2562682"/>
    <lineage>
        <taxon>Bacteria</taxon>
        <taxon>Pseudomonadati</taxon>
        <taxon>Pseudomonadota</taxon>
        <taxon>Gammaproteobacteria</taxon>
        <taxon>Cellvibrionales</taxon>
        <taxon>Halieaceae</taxon>
        <taxon>Mangrovimicrobium</taxon>
    </lineage>
</organism>
<proteinExistence type="inferred from homology"/>
<sequence>MANCARARALGLGSSWLFGLAVIAITAMLSGCGAGDVQAAVAPPPPQVDVAVVQTEEVTDWNTYTGNFEAVDSVELRPRVSGYIDEVRFEEGSEVNQGEILFVIDQRPYQLQLEHAEAELARAKSLLKLARIDLERTEKLLAVKAVSKEEYDQRASTLSQYQAEYQAALTALDQAKLNLEYTEVVSPIAGRVSRAAVTRGNYVTAGSTPLTTLVSLDPIHVSFEADENSFNTLQAQIRNGSLPAPGAGGLPVQVGITGNGEFPFTARLTFIDNRLNPQTGTISVQALLPNPERLFTPGMLARVRLQASRSYAAVMLDDAAIGTDQDRKYVLVVEDGKAQYRNVEVGTLQEGRRVVRRGLQAGEQVVVSGLQRIRPGMPVDARVVQPAQPQARAPQELAFRF</sequence>
<dbReference type="Gene3D" id="2.40.30.170">
    <property type="match status" value="1"/>
</dbReference>
<dbReference type="Gene3D" id="1.10.287.470">
    <property type="entry name" value="Helix hairpin bin"/>
    <property type="match status" value="1"/>
</dbReference>
<gene>
    <name evidence="8" type="ORF">E4634_08505</name>
</gene>
<feature type="domain" description="Multidrug resistance protein MdtA-like alpha-helical hairpin" evidence="4">
    <location>
        <begin position="112"/>
        <end position="182"/>
    </location>
</feature>
<evidence type="ECO:0000259" key="7">
    <source>
        <dbReference type="Pfam" id="PF25989"/>
    </source>
</evidence>
<evidence type="ECO:0000256" key="2">
    <source>
        <dbReference type="ARBA" id="ARBA00009477"/>
    </source>
</evidence>
<feature type="coiled-coil region" evidence="3">
    <location>
        <begin position="113"/>
        <end position="178"/>
    </location>
</feature>
<dbReference type="Gene3D" id="2.40.420.20">
    <property type="match status" value="1"/>
</dbReference>
<keyword evidence="3" id="KW-0175">Coiled coil</keyword>
<evidence type="ECO:0000313" key="9">
    <source>
        <dbReference type="Proteomes" id="UP000298050"/>
    </source>
</evidence>
<comment type="similarity">
    <text evidence="2">Belongs to the membrane fusion protein (MFP) (TC 8.A.1) family.</text>
</comment>
<keyword evidence="9" id="KW-1185">Reference proteome</keyword>
<dbReference type="PROSITE" id="PS51257">
    <property type="entry name" value="PROKAR_LIPOPROTEIN"/>
    <property type="match status" value="1"/>
</dbReference>
<dbReference type="InterPro" id="IPR058624">
    <property type="entry name" value="MdtA-like_HH"/>
</dbReference>
<dbReference type="Pfam" id="PF25989">
    <property type="entry name" value="YknX_C"/>
    <property type="match status" value="1"/>
</dbReference>
<feature type="domain" description="Multidrug resistance protein MdtA-like barrel-sandwich hybrid" evidence="5">
    <location>
        <begin position="73"/>
        <end position="209"/>
    </location>
</feature>
<comment type="caution">
    <text evidence="8">The sequence shown here is derived from an EMBL/GenBank/DDBJ whole genome shotgun (WGS) entry which is preliminary data.</text>
</comment>
<feature type="domain" description="Multidrug resistance protein MdtA-like beta-barrel" evidence="6">
    <location>
        <begin position="218"/>
        <end position="307"/>
    </location>
</feature>
<dbReference type="PANTHER" id="PTHR30158">
    <property type="entry name" value="ACRA/E-RELATED COMPONENT OF DRUG EFFLUX TRANSPORTER"/>
    <property type="match status" value="1"/>
</dbReference>
<reference evidence="8 9" key="1">
    <citation type="submission" date="2019-04" db="EMBL/GenBank/DDBJ databases">
        <title>Taxonomy of novel Haliea sp. from mangrove soil of West Coast of India.</title>
        <authorList>
            <person name="Verma A."/>
            <person name="Kumar P."/>
            <person name="Krishnamurthi S."/>
        </authorList>
    </citation>
    <scope>NUCLEOTIDE SEQUENCE [LARGE SCALE GENOMIC DNA]</scope>
    <source>
        <strain evidence="8 9">SAOS-164</strain>
    </source>
</reference>
<dbReference type="SUPFAM" id="SSF111369">
    <property type="entry name" value="HlyD-like secretion proteins"/>
    <property type="match status" value="1"/>
</dbReference>
<dbReference type="EMBL" id="SRLE01000006">
    <property type="protein sequence ID" value="TGD74369.1"/>
    <property type="molecule type" value="Genomic_DNA"/>
</dbReference>
<dbReference type="Pfam" id="PF25944">
    <property type="entry name" value="Beta-barrel_RND"/>
    <property type="match status" value="1"/>
</dbReference>
<dbReference type="NCBIfam" id="TIGR01730">
    <property type="entry name" value="RND_mfp"/>
    <property type="match status" value="1"/>
</dbReference>
<dbReference type="Pfam" id="PF25876">
    <property type="entry name" value="HH_MFP_RND"/>
    <property type="match status" value="1"/>
</dbReference>
<comment type="subcellular location">
    <subcellularLocation>
        <location evidence="1">Cell inner membrane</location>
        <topology evidence="1">Lipid-anchor</topology>
    </subcellularLocation>
</comment>
<protein>
    <submittedName>
        <fullName evidence="8">Efflux RND transporter periplasmic adaptor subunit</fullName>
    </submittedName>
</protein>
<dbReference type="InterPro" id="IPR058625">
    <property type="entry name" value="MdtA-like_BSH"/>
</dbReference>
<evidence type="ECO:0000313" key="8">
    <source>
        <dbReference type="EMBL" id="TGD74369.1"/>
    </source>
</evidence>
<dbReference type="FunFam" id="2.40.420.20:FF:000001">
    <property type="entry name" value="Efflux RND transporter periplasmic adaptor subunit"/>
    <property type="match status" value="1"/>
</dbReference>
<dbReference type="InterPro" id="IPR006143">
    <property type="entry name" value="RND_pump_MFP"/>
</dbReference>
<dbReference type="GO" id="GO:0046677">
    <property type="term" value="P:response to antibiotic"/>
    <property type="evidence" value="ECO:0007669"/>
    <property type="project" value="TreeGrafter"/>
</dbReference>
<evidence type="ECO:0000256" key="1">
    <source>
        <dbReference type="ARBA" id="ARBA00004519"/>
    </source>
</evidence>